<name>A0A942UMX5_9BACI</name>
<sequence length="52" mass="5781">MIKIPIILFSNPSLNKGKVEINLGMDDDGEEIPGENIVAVTIERTWGVPVMW</sequence>
<reference evidence="1 2" key="1">
    <citation type="submission" date="2021-05" db="EMBL/GenBank/DDBJ databases">
        <title>Novel Bacillus species.</title>
        <authorList>
            <person name="Liu G."/>
        </authorList>
    </citation>
    <scope>NUCLEOTIDE SEQUENCE [LARGE SCALE GENOMIC DNA]</scope>
    <source>
        <strain evidence="1 2">FJAT-49682</strain>
    </source>
</reference>
<dbReference type="RefSeq" id="WP_213098607.1">
    <property type="nucleotide sequence ID" value="NZ_JAGYPN010000002.1"/>
</dbReference>
<protein>
    <submittedName>
        <fullName evidence="1">Uncharacterized protein</fullName>
    </submittedName>
</protein>
<comment type="caution">
    <text evidence="1">The sequence shown here is derived from an EMBL/GenBank/DDBJ whole genome shotgun (WGS) entry which is preliminary data.</text>
</comment>
<proteinExistence type="predicted"/>
<keyword evidence="2" id="KW-1185">Reference proteome</keyword>
<accession>A0A942UMX5</accession>
<evidence type="ECO:0000313" key="1">
    <source>
        <dbReference type="EMBL" id="MBS4223610.1"/>
    </source>
</evidence>
<dbReference type="Proteomes" id="UP000676456">
    <property type="component" value="Unassembled WGS sequence"/>
</dbReference>
<evidence type="ECO:0000313" key="2">
    <source>
        <dbReference type="Proteomes" id="UP000676456"/>
    </source>
</evidence>
<dbReference type="EMBL" id="JAGYPN010000002">
    <property type="protein sequence ID" value="MBS4223610.1"/>
    <property type="molecule type" value="Genomic_DNA"/>
</dbReference>
<dbReference type="AlphaFoldDB" id="A0A942UMX5"/>
<gene>
    <name evidence="1" type="ORF">KHA91_12710</name>
</gene>
<organism evidence="1 2">
    <name type="scientific">Lederbergia citrea</name>
    <dbReference type="NCBI Taxonomy" id="2833581"/>
    <lineage>
        <taxon>Bacteria</taxon>
        <taxon>Bacillati</taxon>
        <taxon>Bacillota</taxon>
        <taxon>Bacilli</taxon>
        <taxon>Bacillales</taxon>
        <taxon>Bacillaceae</taxon>
        <taxon>Lederbergia</taxon>
    </lineage>
</organism>